<feature type="compositionally biased region" description="Low complexity" evidence="1">
    <location>
        <begin position="128"/>
        <end position="144"/>
    </location>
</feature>
<dbReference type="OrthoDB" id="2283631at2759"/>
<evidence type="ECO:0000313" key="2">
    <source>
        <dbReference type="EMBL" id="RSL43390.1"/>
    </source>
</evidence>
<reference evidence="2 3" key="1">
    <citation type="submission" date="2017-06" db="EMBL/GenBank/DDBJ databases">
        <title>Comparative genomic analysis of Ambrosia Fusariam Clade fungi.</title>
        <authorList>
            <person name="Stajich J.E."/>
            <person name="Carrillo J."/>
            <person name="Kijimoto T."/>
            <person name="Eskalen A."/>
            <person name="O'Donnell K."/>
            <person name="Kasson M."/>
        </authorList>
    </citation>
    <scope>NUCLEOTIDE SEQUENCE [LARGE SCALE GENOMIC DNA]</scope>
    <source>
        <strain evidence="2 3">NRRL62584</strain>
    </source>
</reference>
<sequence>MNPSDDYQQTSMQQQQISNPGPRTRYTTWPAYPNAGAAPGRAVPYESSQQPGSISYGAASPPDSMMEQPYASENVFLMPMTQQEFLTRCMRFLEKAVKAWSRPELEKPLSALREALSEDVQESFVLKSMCPSGSHSSSPRASEPLQPVVRRSGSVDQHLSTSDAQRVSYTSQPITPPISTGPVDSESDFPDVPSLVMMSQGTQAPDMLQSMSSADQLGWNPTSIFEQVTNSLAGDLPVQWNTTFSTPTHSQANPLNGSTSGATEAPPIVDIHAVQTSLATGVQQLSPQQCSTTLVPNSVTPAMWQESVASVYKGGTKRRWHERG</sequence>
<evidence type="ECO:0000313" key="3">
    <source>
        <dbReference type="Proteomes" id="UP000288168"/>
    </source>
</evidence>
<keyword evidence="3" id="KW-1185">Reference proteome</keyword>
<name>A0A428NRN0_9HYPO</name>
<organism evidence="2 3">
    <name type="scientific">Fusarium duplospermum</name>
    <dbReference type="NCBI Taxonomy" id="1325734"/>
    <lineage>
        <taxon>Eukaryota</taxon>
        <taxon>Fungi</taxon>
        <taxon>Dikarya</taxon>
        <taxon>Ascomycota</taxon>
        <taxon>Pezizomycotina</taxon>
        <taxon>Sordariomycetes</taxon>
        <taxon>Hypocreomycetidae</taxon>
        <taxon>Hypocreales</taxon>
        <taxon>Nectriaceae</taxon>
        <taxon>Fusarium</taxon>
        <taxon>Fusarium solani species complex</taxon>
    </lineage>
</organism>
<evidence type="ECO:0000256" key="1">
    <source>
        <dbReference type="SAM" id="MobiDB-lite"/>
    </source>
</evidence>
<protein>
    <submittedName>
        <fullName evidence="2">Uncharacterized protein</fullName>
    </submittedName>
</protein>
<dbReference type="EMBL" id="NKCI01000326">
    <property type="protein sequence ID" value="RSL43390.1"/>
    <property type="molecule type" value="Genomic_DNA"/>
</dbReference>
<gene>
    <name evidence="2" type="ORF">CEP54_015100</name>
</gene>
<feature type="compositionally biased region" description="Polar residues" evidence="1">
    <location>
        <begin position="17"/>
        <end position="27"/>
    </location>
</feature>
<feature type="compositionally biased region" description="Polar residues" evidence="1">
    <location>
        <begin position="245"/>
        <end position="262"/>
    </location>
</feature>
<comment type="caution">
    <text evidence="2">The sequence shown here is derived from an EMBL/GenBank/DDBJ whole genome shotgun (WGS) entry which is preliminary data.</text>
</comment>
<proteinExistence type="predicted"/>
<dbReference type="Proteomes" id="UP000288168">
    <property type="component" value="Unassembled WGS sequence"/>
</dbReference>
<dbReference type="AlphaFoldDB" id="A0A428NRN0"/>
<feature type="region of interest" description="Disordered" evidence="1">
    <location>
        <begin position="1"/>
        <end position="65"/>
    </location>
</feature>
<dbReference type="STRING" id="1325734.A0A428NRN0"/>
<feature type="region of interest" description="Disordered" evidence="1">
    <location>
        <begin position="245"/>
        <end position="264"/>
    </location>
</feature>
<accession>A0A428NRN0</accession>
<feature type="region of interest" description="Disordered" evidence="1">
    <location>
        <begin position="128"/>
        <end position="185"/>
    </location>
</feature>
<feature type="compositionally biased region" description="Polar residues" evidence="1">
    <location>
        <begin position="154"/>
        <end position="173"/>
    </location>
</feature>